<keyword evidence="5 10" id="KW-0375">Hydrogen ion transport</keyword>
<keyword evidence="7 10" id="KW-0472">Membrane</keyword>
<comment type="subunit">
    <text evidence="10">F-type ATPases have 2 components, CF(1) - the catalytic core - and CF(0) - the membrane proton channel. CF(1) has five subunits: alpha(3), beta(3), gamma(1), delta(1), epsilon(1). CF(0) has three main subunits: a, b and c.</text>
</comment>
<evidence type="ECO:0000256" key="9">
    <source>
        <dbReference type="ARBA" id="ARBA00023310"/>
    </source>
</evidence>
<protein>
    <recommendedName>
        <fullName evidence="10">ATP synthase gamma chain</fullName>
    </recommendedName>
    <alternativeName>
        <fullName evidence="10">ATP synthase F1 sector gamma subunit</fullName>
    </alternativeName>
    <alternativeName>
        <fullName evidence="10">F-ATPase gamma subunit</fullName>
    </alternativeName>
</protein>
<evidence type="ECO:0000256" key="10">
    <source>
        <dbReference type="HAMAP-Rule" id="MF_00815"/>
    </source>
</evidence>
<sequence length="286" mass="31833">MSATREIKRRIKSARNIGQVTKALQMVSAVKMRRAQMAASQGRPYADFLAEAILSLTGEAEVKHPFLVMPTKEAKVLMVVIGPSKGLAGPLISGLNKKVWEFVNQKNCEVVGVSFGKKGRESILRSNVTLEADFGSVKNQVLADQISALTTYIDDGFRAGKYDLVYVIYNRFVNTMEQEPTVWQLLPAVTWKGQAEQVNVQFTFEPSRSMILDRLLDHYLKTTLRQIIFDSIASEHSARMVAMKNANENATEIISELSLKYNKTRQAMVTSEIADIISGVLGSQQV</sequence>
<comment type="function">
    <text evidence="1 10">Produces ATP from ADP in the presence of a proton gradient across the membrane. The gamma chain is believed to be important in regulating ATPase activity and the flow of protons through the CF(0) complex.</text>
</comment>
<dbReference type="GO" id="GO:0046933">
    <property type="term" value="F:proton-transporting ATP synthase activity, rotational mechanism"/>
    <property type="evidence" value="ECO:0007669"/>
    <property type="project" value="UniProtKB-UniRule"/>
</dbReference>
<dbReference type="Proteomes" id="UP000176424">
    <property type="component" value="Unassembled WGS sequence"/>
</dbReference>
<keyword evidence="10" id="KW-1003">Cell membrane</keyword>
<dbReference type="STRING" id="1797263.A2397_04400"/>
<dbReference type="NCBIfam" id="TIGR01146">
    <property type="entry name" value="ATPsyn_F1gamma"/>
    <property type="match status" value="1"/>
</dbReference>
<organism evidence="11 12">
    <name type="scientific">Candidatus Amesbacteria bacterium RIFOXYB1_FULL_44_23</name>
    <dbReference type="NCBI Taxonomy" id="1797263"/>
    <lineage>
        <taxon>Bacteria</taxon>
        <taxon>Candidatus Amesiibacteriota</taxon>
    </lineage>
</organism>
<evidence type="ECO:0000256" key="7">
    <source>
        <dbReference type="ARBA" id="ARBA00023136"/>
    </source>
</evidence>
<evidence type="ECO:0000256" key="3">
    <source>
        <dbReference type="ARBA" id="ARBA00007681"/>
    </source>
</evidence>
<name>A0A1F4ZS41_9BACT</name>
<evidence type="ECO:0000313" key="12">
    <source>
        <dbReference type="Proteomes" id="UP000176424"/>
    </source>
</evidence>
<comment type="similarity">
    <text evidence="3 10">Belongs to the ATPase gamma chain family.</text>
</comment>
<dbReference type="EMBL" id="MEXR01000037">
    <property type="protein sequence ID" value="OGD09195.1"/>
    <property type="molecule type" value="Genomic_DNA"/>
</dbReference>
<dbReference type="GO" id="GO:0005886">
    <property type="term" value="C:plasma membrane"/>
    <property type="evidence" value="ECO:0007669"/>
    <property type="project" value="UniProtKB-SubCell"/>
</dbReference>
<keyword evidence="6 10" id="KW-0406">Ion transport</keyword>
<dbReference type="GO" id="GO:0045259">
    <property type="term" value="C:proton-transporting ATP synthase complex"/>
    <property type="evidence" value="ECO:0007669"/>
    <property type="project" value="UniProtKB-KW"/>
</dbReference>
<evidence type="ECO:0000256" key="5">
    <source>
        <dbReference type="ARBA" id="ARBA00022781"/>
    </source>
</evidence>
<reference evidence="11 12" key="1">
    <citation type="journal article" date="2016" name="Nat. Commun.">
        <title>Thousands of microbial genomes shed light on interconnected biogeochemical processes in an aquifer system.</title>
        <authorList>
            <person name="Anantharaman K."/>
            <person name="Brown C.T."/>
            <person name="Hug L.A."/>
            <person name="Sharon I."/>
            <person name="Castelle C.J."/>
            <person name="Probst A.J."/>
            <person name="Thomas B.C."/>
            <person name="Singh A."/>
            <person name="Wilkins M.J."/>
            <person name="Karaoz U."/>
            <person name="Brodie E.L."/>
            <person name="Williams K.H."/>
            <person name="Hubbard S.S."/>
            <person name="Banfield J.F."/>
        </authorList>
    </citation>
    <scope>NUCLEOTIDE SEQUENCE [LARGE SCALE GENOMIC DNA]</scope>
</reference>
<comment type="subcellular location">
    <subcellularLocation>
        <location evidence="10">Cell membrane</location>
        <topology evidence="10">Peripheral membrane protein</topology>
    </subcellularLocation>
    <subcellularLocation>
        <location evidence="2">Membrane</location>
        <topology evidence="2">Peripheral membrane protein</topology>
    </subcellularLocation>
</comment>
<dbReference type="InterPro" id="IPR000131">
    <property type="entry name" value="ATP_synth_F1_gsu"/>
</dbReference>
<dbReference type="PANTHER" id="PTHR11693:SF22">
    <property type="entry name" value="ATP SYNTHASE SUBUNIT GAMMA, MITOCHONDRIAL"/>
    <property type="match status" value="1"/>
</dbReference>
<dbReference type="CDD" id="cd12151">
    <property type="entry name" value="F1-ATPase_gamma"/>
    <property type="match status" value="1"/>
</dbReference>
<dbReference type="GO" id="GO:0042777">
    <property type="term" value="P:proton motive force-driven plasma membrane ATP synthesis"/>
    <property type="evidence" value="ECO:0007669"/>
    <property type="project" value="UniProtKB-UniRule"/>
</dbReference>
<evidence type="ECO:0000256" key="6">
    <source>
        <dbReference type="ARBA" id="ARBA00023065"/>
    </source>
</evidence>
<keyword evidence="4 10" id="KW-0813">Transport</keyword>
<proteinExistence type="inferred from homology"/>
<evidence type="ECO:0000256" key="8">
    <source>
        <dbReference type="ARBA" id="ARBA00023196"/>
    </source>
</evidence>
<dbReference type="HAMAP" id="MF_00815">
    <property type="entry name" value="ATP_synth_gamma_bact"/>
    <property type="match status" value="1"/>
</dbReference>
<comment type="caution">
    <text evidence="11">The sequence shown here is derived from an EMBL/GenBank/DDBJ whole genome shotgun (WGS) entry which is preliminary data.</text>
</comment>
<dbReference type="Gene3D" id="3.40.1380.10">
    <property type="match status" value="1"/>
</dbReference>
<dbReference type="SUPFAM" id="SSF52943">
    <property type="entry name" value="ATP synthase (F1-ATPase), gamma subunit"/>
    <property type="match status" value="1"/>
</dbReference>
<evidence type="ECO:0000256" key="1">
    <source>
        <dbReference type="ARBA" id="ARBA00003456"/>
    </source>
</evidence>
<dbReference type="GO" id="GO:0005524">
    <property type="term" value="F:ATP binding"/>
    <property type="evidence" value="ECO:0007669"/>
    <property type="project" value="UniProtKB-UniRule"/>
</dbReference>
<keyword evidence="8 10" id="KW-0139">CF(1)</keyword>
<dbReference type="Gene3D" id="1.10.287.80">
    <property type="entry name" value="ATP synthase, gamma subunit, helix hairpin domain"/>
    <property type="match status" value="1"/>
</dbReference>
<dbReference type="Pfam" id="PF00231">
    <property type="entry name" value="ATP-synt"/>
    <property type="match status" value="1"/>
</dbReference>
<dbReference type="PANTHER" id="PTHR11693">
    <property type="entry name" value="ATP SYNTHASE GAMMA CHAIN"/>
    <property type="match status" value="1"/>
</dbReference>
<evidence type="ECO:0000256" key="4">
    <source>
        <dbReference type="ARBA" id="ARBA00022448"/>
    </source>
</evidence>
<keyword evidence="9 10" id="KW-0066">ATP synthesis</keyword>
<dbReference type="InterPro" id="IPR035968">
    <property type="entry name" value="ATP_synth_F1_ATPase_gsu"/>
</dbReference>
<evidence type="ECO:0000256" key="2">
    <source>
        <dbReference type="ARBA" id="ARBA00004170"/>
    </source>
</evidence>
<dbReference type="PRINTS" id="PR00126">
    <property type="entry name" value="ATPASEGAMMA"/>
</dbReference>
<evidence type="ECO:0000313" key="11">
    <source>
        <dbReference type="EMBL" id="OGD09195.1"/>
    </source>
</evidence>
<accession>A0A1F4ZS41</accession>
<dbReference type="AlphaFoldDB" id="A0A1F4ZS41"/>
<gene>
    <name evidence="10" type="primary">atpG</name>
    <name evidence="11" type="ORF">A2397_04400</name>
</gene>